<accession>A0ABP2KH90</accession>
<evidence type="ECO:0000256" key="2">
    <source>
        <dbReference type="ARBA" id="ARBA00022598"/>
    </source>
</evidence>
<dbReference type="InterPro" id="IPR002300">
    <property type="entry name" value="aa-tRNA-synth_Ia"/>
</dbReference>
<comment type="catalytic activity">
    <reaction evidence="8 9">
        <text>tRNA(Val) + L-valine + ATP = L-valyl-tRNA(Val) + AMP + diphosphate</text>
        <dbReference type="Rhea" id="RHEA:10704"/>
        <dbReference type="Rhea" id="RHEA-COMP:9672"/>
        <dbReference type="Rhea" id="RHEA-COMP:9708"/>
        <dbReference type="ChEBI" id="CHEBI:30616"/>
        <dbReference type="ChEBI" id="CHEBI:33019"/>
        <dbReference type="ChEBI" id="CHEBI:57762"/>
        <dbReference type="ChEBI" id="CHEBI:78442"/>
        <dbReference type="ChEBI" id="CHEBI:78537"/>
        <dbReference type="ChEBI" id="CHEBI:456215"/>
        <dbReference type="EC" id="6.1.1.9"/>
    </reaction>
</comment>
<comment type="subcellular location">
    <subcellularLocation>
        <location evidence="9">Cytoplasm</location>
    </subcellularLocation>
</comment>
<keyword evidence="7 9" id="KW-0030">Aminoacyl-tRNA synthetase</keyword>
<dbReference type="Gene3D" id="1.10.287.380">
    <property type="entry name" value="Valyl-tRNA synthetase, C-terminal domain"/>
    <property type="match status" value="1"/>
</dbReference>
<dbReference type="Proteomes" id="UP000003697">
    <property type="component" value="Unassembled WGS sequence"/>
</dbReference>
<feature type="domain" description="Valyl-tRNA synthetase tRNA-binding arm" evidence="12">
    <location>
        <begin position="832"/>
        <end position="896"/>
    </location>
</feature>
<dbReference type="EMBL" id="AEVI01000069">
    <property type="protein sequence ID" value="EFX95652.1"/>
    <property type="molecule type" value="Genomic_DNA"/>
</dbReference>
<reference evidence="13 14" key="1">
    <citation type="submission" date="2011-01" db="EMBL/GenBank/DDBJ databases">
        <authorList>
            <person name="Muzny D."/>
            <person name="Qin X."/>
            <person name="Buhay C."/>
            <person name="Dugan-Rocha S."/>
            <person name="Ding Y."/>
            <person name="Chen G."/>
            <person name="Hawes A."/>
            <person name="Holder M."/>
            <person name="Jhangiani S."/>
            <person name="Johnson A."/>
            <person name="Khan Z."/>
            <person name="Li Z."/>
            <person name="Liu W."/>
            <person name="Liu X."/>
            <person name="Perez L."/>
            <person name="Shen H."/>
            <person name="Wang Q."/>
            <person name="Watt J."/>
            <person name="Xi L."/>
            <person name="Xin Y."/>
            <person name="Zhou J."/>
            <person name="Deng J."/>
            <person name="Jiang H."/>
            <person name="Liu Y."/>
            <person name="Qu J."/>
            <person name="Song X.-Z."/>
            <person name="Zhang L."/>
            <person name="Villasana D."/>
            <person name="Johnson A."/>
            <person name="Liu J."/>
            <person name="Liyanage D."/>
            <person name="Lorensuhewa L."/>
            <person name="Robinson T."/>
            <person name="Song A."/>
            <person name="Song B.-B."/>
            <person name="Dinh H."/>
            <person name="Thornton R."/>
            <person name="Coyle M."/>
            <person name="Francisco L."/>
            <person name="Jackson L."/>
            <person name="Javaid M."/>
            <person name="Korchina V."/>
            <person name="Kovar C."/>
            <person name="Mata R."/>
            <person name="Mathew T."/>
            <person name="Ngo R."/>
            <person name="Nguyen L."/>
            <person name="Nguyen N."/>
            <person name="Okwuonu G."/>
            <person name="Ongeri F."/>
            <person name="Pham C."/>
            <person name="Simmons D."/>
            <person name="Wilczek-Boney K."/>
            <person name="Hale W."/>
            <person name="Jakkamsetti A."/>
            <person name="Pham P."/>
            <person name="Ruth R."/>
            <person name="San Lucas F."/>
            <person name="Warren J."/>
            <person name="Zhang J."/>
            <person name="Zhao Z."/>
            <person name="Zhou C."/>
            <person name="Zhu D."/>
            <person name="Lee S."/>
            <person name="Bess C."/>
            <person name="Blankenburg K."/>
            <person name="Forbes L."/>
            <person name="Fu Q."/>
            <person name="Gubbala S."/>
            <person name="Hirani K."/>
            <person name="Jayaseelan J.C."/>
            <person name="Lara F."/>
            <person name="Munidasa M."/>
            <person name="Palculict T."/>
            <person name="Patil S."/>
            <person name="Pu L.-L."/>
            <person name="Saada N."/>
            <person name="Tang L."/>
            <person name="Weissenberger G."/>
            <person name="Zhu Y."/>
            <person name="Hemphill L."/>
            <person name="Shang Y."/>
            <person name="Youmans B."/>
            <person name="Ayvaz T."/>
            <person name="Ross M."/>
            <person name="Santibanez J."/>
            <person name="Aqrawi P."/>
            <person name="Gross S."/>
            <person name="Joshi V."/>
            <person name="Fowler G."/>
            <person name="Nazareth L."/>
            <person name="Reid J."/>
            <person name="Worley K."/>
            <person name="Petrosino J."/>
            <person name="Highlander S."/>
            <person name="Gibbs R."/>
        </authorList>
    </citation>
    <scope>NUCLEOTIDE SEQUENCE [LARGE SCALE GENOMIC DNA]</scope>
    <source>
        <strain evidence="13 14">ATCC 49124</strain>
    </source>
</reference>
<evidence type="ECO:0000256" key="9">
    <source>
        <dbReference type="HAMAP-Rule" id="MF_02004"/>
    </source>
</evidence>
<evidence type="ECO:0000256" key="8">
    <source>
        <dbReference type="ARBA" id="ARBA00047552"/>
    </source>
</evidence>
<keyword evidence="5 9" id="KW-0648">Protein biosynthesis</keyword>
<dbReference type="PANTHER" id="PTHR11946">
    <property type="entry name" value="VALYL-TRNA SYNTHETASES"/>
    <property type="match status" value="1"/>
</dbReference>
<dbReference type="NCBIfam" id="TIGR00422">
    <property type="entry name" value="valS"/>
    <property type="match status" value="1"/>
</dbReference>
<dbReference type="InterPro" id="IPR002303">
    <property type="entry name" value="Valyl-tRNA_ligase"/>
</dbReference>
<dbReference type="Gene3D" id="3.40.50.620">
    <property type="entry name" value="HUPs"/>
    <property type="match status" value="2"/>
</dbReference>
<keyword evidence="1 9" id="KW-0963">Cytoplasm</keyword>
<keyword evidence="4 9" id="KW-0067">ATP-binding</keyword>
<gene>
    <name evidence="9 13" type="primary">valS</name>
    <name evidence="13" type="ORF">HMPREF9425_1437</name>
</gene>
<evidence type="ECO:0000259" key="12">
    <source>
        <dbReference type="Pfam" id="PF10458"/>
    </source>
</evidence>
<dbReference type="NCBIfam" id="NF004349">
    <property type="entry name" value="PRK05729.1"/>
    <property type="match status" value="1"/>
</dbReference>
<dbReference type="InterPro" id="IPR010978">
    <property type="entry name" value="tRNA-bd_arm"/>
</dbReference>
<evidence type="ECO:0000256" key="7">
    <source>
        <dbReference type="ARBA" id="ARBA00023146"/>
    </source>
</evidence>
<evidence type="ECO:0000313" key="14">
    <source>
        <dbReference type="Proteomes" id="UP000003697"/>
    </source>
</evidence>
<protein>
    <recommendedName>
        <fullName evidence="9">Valine--tRNA ligase</fullName>
        <ecNumber evidence="9">6.1.1.9</ecNumber>
    </recommendedName>
    <alternativeName>
        <fullName evidence="9">Valyl-tRNA synthetase</fullName>
        <shortName evidence="9">ValRS</shortName>
    </alternativeName>
</protein>
<dbReference type="HAMAP" id="MF_02004">
    <property type="entry name" value="Val_tRNA_synth_type1"/>
    <property type="match status" value="1"/>
</dbReference>
<dbReference type="CDD" id="cd07962">
    <property type="entry name" value="Anticodon_Ia_Val"/>
    <property type="match status" value="1"/>
</dbReference>
<dbReference type="InterPro" id="IPR001412">
    <property type="entry name" value="aa-tRNA-synth_I_CS"/>
</dbReference>
<comment type="domain">
    <text evidence="9">ValRS has two distinct active sites: one for aminoacylation and one for editing. The misactivated threonine is translocated from the active site to the editing site.</text>
</comment>
<evidence type="ECO:0000259" key="10">
    <source>
        <dbReference type="Pfam" id="PF00133"/>
    </source>
</evidence>
<comment type="subunit">
    <text evidence="9">Monomer.</text>
</comment>
<comment type="caution">
    <text evidence="13">The sequence shown here is derived from an EMBL/GenBank/DDBJ whole genome shotgun (WGS) entry which is preliminary data.</text>
</comment>
<dbReference type="EC" id="6.1.1.9" evidence="9"/>
<comment type="function">
    <text evidence="9">Catalyzes the attachment of valine to tRNA(Val). As ValRS can inadvertently accommodate and process structurally similar amino acids such as threonine, to avoid such errors, it has a 'posttransfer' editing activity that hydrolyzes mischarged Thr-tRNA(Val) in a tRNA-dependent manner.</text>
</comment>
<dbReference type="GO" id="GO:0004832">
    <property type="term" value="F:valine-tRNA ligase activity"/>
    <property type="evidence" value="ECO:0007669"/>
    <property type="project" value="UniProtKB-EC"/>
</dbReference>
<evidence type="ECO:0000313" key="13">
    <source>
        <dbReference type="EMBL" id="EFX95652.1"/>
    </source>
</evidence>
<dbReference type="SUPFAM" id="SSF46589">
    <property type="entry name" value="tRNA-binding arm"/>
    <property type="match status" value="1"/>
</dbReference>
<proteinExistence type="inferred from homology"/>
<dbReference type="InterPro" id="IPR013155">
    <property type="entry name" value="M/V/L/I-tRNA-synth_anticd-bd"/>
</dbReference>
<dbReference type="Gene3D" id="3.90.740.10">
    <property type="entry name" value="Valyl/Leucyl/Isoleucyl-tRNA synthetase, editing domain"/>
    <property type="match status" value="1"/>
</dbReference>
<keyword evidence="2 9" id="KW-0436">Ligase</keyword>
<comment type="similarity">
    <text evidence="9">Belongs to the class-I aminoacyl-tRNA synthetase family. ValS type 1 subfamily.</text>
</comment>
<dbReference type="SUPFAM" id="SSF47323">
    <property type="entry name" value="Anticodon-binding domain of a subclass of class I aminoacyl-tRNA synthetases"/>
    <property type="match status" value="1"/>
</dbReference>
<dbReference type="SUPFAM" id="SSF50677">
    <property type="entry name" value="ValRS/IleRS/LeuRS editing domain"/>
    <property type="match status" value="1"/>
</dbReference>
<evidence type="ECO:0000256" key="3">
    <source>
        <dbReference type="ARBA" id="ARBA00022741"/>
    </source>
</evidence>
<dbReference type="InterPro" id="IPR009080">
    <property type="entry name" value="tRNAsynth_Ia_anticodon-bd"/>
</dbReference>
<keyword evidence="14" id="KW-1185">Reference proteome</keyword>
<keyword evidence="6 9" id="KW-0175">Coiled coil</keyword>
<dbReference type="CDD" id="cd00817">
    <property type="entry name" value="ValRS_core"/>
    <property type="match status" value="1"/>
</dbReference>
<dbReference type="PRINTS" id="PR00986">
    <property type="entry name" value="TRNASYNTHVAL"/>
</dbReference>
<dbReference type="SUPFAM" id="SSF52374">
    <property type="entry name" value="Nucleotidylyl transferase"/>
    <property type="match status" value="1"/>
</dbReference>
<feature type="short sequence motif" description="'HIGH' region" evidence="9">
    <location>
        <begin position="64"/>
        <end position="74"/>
    </location>
</feature>
<feature type="domain" description="Aminoacyl-tRNA synthetase class Ia" evidence="10">
    <location>
        <begin position="36"/>
        <end position="448"/>
    </location>
</feature>
<dbReference type="InterPro" id="IPR033705">
    <property type="entry name" value="Anticodon_Ia_Val"/>
</dbReference>
<dbReference type="Gene3D" id="1.10.730.10">
    <property type="entry name" value="Isoleucyl-tRNA Synthetase, Domain 1"/>
    <property type="match status" value="1"/>
</dbReference>
<dbReference type="InterPro" id="IPR014729">
    <property type="entry name" value="Rossmann-like_a/b/a_fold"/>
</dbReference>
<dbReference type="Pfam" id="PF00133">
    <property type="entry name" value="tRNA-synt_1"/>
    <property type="match status" value="2"/>
</dbReference>
<dbReference type="InterPro" id="IPR037118">
    <property type="entry name" value="Val-tRNA_synth_C_sf"/>
</dbReference>
<sequence>MGSTRPTLKIEITRKDTHMSKELSPKYNPAEVEAGRYQKWLDEDVFKPSGDKKAKPYSIVIPPPNVTGKLHLGHAWDTTLQDIIIRQKRMQGFDTLWLPGMDHAGIATQAKVEARLAEDGISRYDLGREKFLDKVWEWKDEYASTIKQQWGKMGLSVDYSRERFTLDEGLSKAVRKVFVELYKKGWIYRGEFIINWDPKARTALSDIEVIHKDVEGAFYHMNYMLEDGSRALEVATTRPETMFGDTAVAVNPNDDRYKDLIGKNVILPILNKPIPIVGDEHADPEFGTGVVKITPAHDPNDFLVGQRHNLPQVNVMNDDGTMNELAGEFNGMDRFEARKAVVKKLEEIGALVEIEKMTHSVGHSERTGVPVEPRLSTQWFVKMDQLAKNAIANQDTDDKVDFYPPRFNDTFLQWMENVHDWVISRQLWWGHQIPAWYNAEGEMYVGEEAPEGDGWKQDEDVLDTWFSSALWPFSTMGWPDVEAEDFKRYFPTSTLVTGYDIIFFWVSRMIFQSLEFTGRQPFKNVLIHGLIRDEQGRKMSKSLGNGIDPMDVIEKYGADALRWFLSNGSAPGQDMRFSYEKMDASWNFINKIWNISRYILMNNKGLTLDVARENVAKVVAGQAGNVTDHWILHNLNETIGKVTENFDKFEFGVAGHILYNFIWDEFADWYVELTKEVLYSDNEDEKVITRSVLLYTLDQILRLLHPIMPFVTEEIYGQISEGTIVTAEYPVIRPEFENEEAAAGVEALKDVIRSVRNSRAEVNVAPSKPITILIKTSDSKLDAFFNDNVNYIKRFTNPEHLEIAEDVEVPDLVMSSIITGAEIYLPLADLLNVEEELARLEKELAKWQKELDMVGKKLSNERFVANAKPEVVQKERDKQEDYQAKYDATVVRIEEMKKLVK</sequence>
<dbReference type="InterPro" id="IPR019499">
    <property type="entry name" value="Val-tRNA_synth_tRNA-bd"/>
</dbReference>
<comment type="domain">
    <text evidence="9">The C-terminal coiled-coil domain is crucial for aminoacylation activity.</text>
</comment>
<dbReference type="PROSITE" id="PS00178">
    <property type="entry name" value="AA_TRNA_LIGASE_I"/>
    <property type="match status" value="1"/>
</dbReference>
<keyword evidence="3 9" id="KW-0547">Nucleotide-binding</keyword>
<dbReference type="Pfam" id="PF10458">
    <property type="entry name" value="Val_tRNA-synt_C"/>
    <property type="match status" value="1"/>
</dbReference>
<organism evidence="13 14">
    <name type="scientific">Streptococcus vestibularis ATCC 49124</name>
    <dbReference type="NCBI Taxonomy" id="889206"/>
    <lineage>
        <taxon>Bacteria</taxon>
        <taxon>Bacillati</taxon>
        <taxon>Bacillota</taxon>
        <taxon>Bacilli</taxon>
        <taxon>Lactobacillales</taxon>
        <taxon>Streptococcaceae</taxon>
        <taxon>Streptococcus</taxon>
    </lineage>
</organism>
<evidence type="ECO:0000259" key="11">
    <source>
        <dbReference type="Pfam" id="PF08264"/>
    </source>
</evidence>
<evidence type="ECO:0000256" key="4">
    <source>
        <dbReference type="ARBA" id="ARBA00022840"/>
    </source>
</evidence>
<feature type="domain" description="Aminoacyl-tRNA synthetase class Ia" evidence="10">
    <location>
        <begin position="453"/>
        <end position="578"/>
    </location>
</feature>
<dbReference type="Pfam" id="PF08264">
    <property type="entry name" value="Anticodon_1"/>
    <property type="match status" value="1"/>
</dbReference>
<feature type="coiled-coil region" evidence="9">
    <location>
        <begin position="830"/>
        <end position="857"/>
    </location>
</feature>
<feature type="domain" description="Methionyl/Valyl/Leucyl/Isoleucyl-tRNA synthetase anticodon-binding" evidence="11">
    <location>
        <begin position="628"/>
        <end position="773"/>
    </location>
</feature>
<dbReference type="InterPro" id="IPR009008">
    <property type="entry name" value="Val/Leu/Ile-tRNA-synth_edit"/>
</dbReference>
<feature type="binding site" evidence="9">
    <location>
        <position position="541"/>
    </location>
    <ligand>
        <name>ATP</name>
        <dbReference type="ChEBI" id="CHEBI:30616"/>
    </ligand>
</feature>
<evidence type="ECO:0000256" key="5">
    <source>
        <dbReference type="ARBA" id="ARBA00022917"/>
    </source>
</evidence>
<dbReference type="PANTHER" id="PTHR11946:SF93">
    <property type="entry name" value="VALINE--TRNA LIGASE, CHLOROPLASTIC_MITOCHONDRIAL 2"/>
    <property type="match status" value="1"/>
</dbReference>
<evidence type="ECO:0000256" key="6">
    <source>
        <dbReference type="ARBA" id="ARBA00023054"/>
    </source>
</evidence>
<feature type="short sequence motif" description="'KMSKS' region" evidence="9">
    <location>
        <begin position="538"/>
        <end position="542"/>
    </location>
</feature>
<evidence type="ECO:0000256" key="1">
    <source>
        <dbReference type="ARBA" id="ARBA00022490"/>
    </source>
</evidence>
<name>A0ABP2KH90_STRVE</name>